<evidence type="ECO:0000313" key="2">
    <source>
        <dbReference type="EMBL" id="KAK4381412.1"/>
    </source>
</evidence>
<dbReference type="AlphaFoldDB" id="A0AAE1VUJ6"/>
<accession>A0AAE1VUJ6</accession>
<dbReference type="InterPro" id="IPR012337">
    <property type="entry name" value="RNaseH-like_sf"/>
</dbReference>
<evidence type="ECO:0000256" key="1">
    <source>
        <dbReference type="SAM" id="Coils"/>
    </source>
</evidence>
<sequence>MGSSWLGLMLAPLRRQLNYSLKNITKYFGVSQDIISDSDARFTGRFWTALFDMNWVNWLDVAQFSYNLHKSSATSMSPFELAYRQQSLTPHEIPVQKLGERCLVAYQFARSMQELLDEAKDSLAKAQRIMKKYIDMRKRQVEFSVGDQMLLKLTP</sequence>
<feature type="coiled-coil region" evidence="1">
    <location>
        <begin position="109"/>
        <end position="136"/>
    </location>
</feature>
<gene>
    <name evidence="2" type="ORF">Sango_2970600</name>
</gene>
<organism evidence="2 3">
    <name type="scientific">Sesamum angolense</name>
    <dbReference type="NCBI Taxonomy" id="2727404"/>
    <lineage>
        <taxon>Eukaryota</taxon>
        <taxon>Viridiplantae</taxon>
        <taxon>Streptophyta</taxon>
        <taxon>Embryophyta</taxon>
        <taxon>Tracheophyta</taxon>
        <taxon>Spermatophyta</taxon>
        <taxon>Magnoliopsida</taxon>
        <taxon>eudicotyledons</taxon>
        <taxon>Gunneridae</taxon>
        <taxon>Pentapetalae</taxon>
        <taxon>asterids</taxon>
        <taxon>lamiids</taxon>
        <taxon>Lamiales</taxon>
        <taxon>Pedaliaceae</taxon>
        <taxon>Sesamum</taxon>
    </lineage>
</organism>
<dbReference type="SUPFAM" id="SSF53098">
    <property type="entry name" value="Ribonuclease H-like"/>
    <property type="match status" value="1"/>
</dbReference>
<keyword evidence="3" id="KW-1185">Reference proteome</keyword>
<comment type="caution">
    <text evidence="2">The sequence shown here is derived from an EMBL/GenBank/DDBJ whole genome shotgun (WGS) entry which is preliminary data.</text>
</comment>
<proteinExistence type="predicted"/>
<protein>
    <submittedName>
        <fullName evidence="2">Uncharacterized protein</fullName>
    </submittedName>
</protein>
<reference evidence="2" key="1">
    <citation type="submission" date="2020-06" db="EMBL/GenBank/DDBJ databases">
        <authorList>
            <person name="Li T."/>
            <person name="Hu X."/>
            <person name="Zhang T."/>
            <person name="Song X."/>
            <person name="Zhang H."/>
            <person name="Dai N."/>
            <person name="Sheng W."/>
            <person name="Hou X."/>
            <person name="Wei L."/>
        </authorList>
    </citation>
    <scope>NUCLEOTIDE SEQUENCE</scope>
    <source>
        <strain evidence="2">K16</strain>
        <tissue evidence="2">Leaf</tissue>
    </source>
</reference>
<name>A0AAE1VUJ6_9LAMI</name>
<evidence type="ECO:0000313" key="3">
    <source>
        <dbReference type="Proteomes" id="UP001289374"/>
    </source>
</evidence>
<dbReference type="Proteomes" id="UP001289374">
    <property type="component" value="Unassembled WGS sequence"/>
</dbReference>
<dbReference type="EMBL" id="JACGWL010000887">
    <property type="protein sequence ID" value="KAK4381412.1"/>
    <property type="molecule type" value="Genomic_DNA"/>
</dbReference>
<keyword evidence="1" id="KW-0175">Coiled coil</keyword>
<reference evidence="2" key="2">
    <citation type="journal article" date="2024" name="Plant">
        <title>Genomic evolution and insights into agronomic trait innovations of Sesamum species.</title>
        <authorList>
            <person name="Miao H."/>
            <person name="Wang L."/>
            <person name="Qu L."/>
            <person name="Liu H."/>
            <person name="Sun Y."/>
            <person name="Le M."/>
            <person name="Wang Q."/>
            <person name="Wei S."/>
            <person name="Zheng Y."/>
            <person name="Lin W."/>
            <person name="Duan Y."/>
            <person name="Cao H."/>
            <person name="Xiong S."/>
            <person name="Wang X."/>
            <person name="Wei L."/>
            <person name="Li C."/>
            <person name="Ma Q."/>
            <person name="Ju M."/>
            <person name="Zhao R."/>
            <person name="Li G."/>
            <person name="Mu C."/>
            <person name="Tian Q."/>
            <person name="Mei H."/>
            <person name="Zhang T."/>
            <person name="Gao T."/>
            <person name="Zhang H."/>
        </authorList>
    </citation>
    <scope>NUCLEOTIDE SEQUENCE</scope>
    <source>
        <strain evidence="2">K16</strain>
    </source>
</reference>